<evidence type="ECO:0000313" key="2">
    <source>
        <dbReference type="EMBL" id="QHS98271.1"/>
    </source>
</evidence>
<protein>
    <submittedName>
        <fullName evidence="2">Uncharacterized protein</fullName>
    </submittedName>
</protein>
<accession>A0A6C0C2G1</accession>
<organism evidence="2">
    <name type="scientific">viral metagenome</name>
    <dbReference type="NCBI Taxonomy" id="1070528"/>
    <lineage>
        <taxon>unclassified sequences</taxon>
        <taxon>metagenomes</taxon>
        <taxon>organismal metagenomes</taxon>
    </lineage>
</organism>
<name>A0A6C0C2G1_9ZZZZ</name>
<evidence type="ECO:0000256" key="1">
    <source>
        <dbReference type="SAM" id="MobiDB-lite"/>
    </source>
</evidence>
<sequence length="195" mass="22853">MSLLSTASLWKNGTDKKKRQSSMKKPSLSKEDDGEHIEEPFSNISETFKNANKEGMERNERVINLINKMTTENDEENEDLVNFEPLANPTVHVKKDSSSLEENNLKYNPNQHRKVFSNYTNAYNAPEFTNKQYVKPVVQHNDKFLEKINYMIRLLEEQQHEKTENITEEFILYGFLGIFVIYVVDSFTKCGKYIR</sequence>
<feature type="region of interest" description="Disordered" evidence="1">
    <location>
        <begin position="1"/>
        <end position="55"/>
    </location>
</feature>
<dbReference type="EMBL" id="MN739313">
    <property type="protein sequence ID" value="QHS98271.1"/>
    <property type="molecule type" value="Genomic_DNA"/>
</dbReference>
<dbReference type="AlphaFoldDB" id="A0A6C0C2G1"/>
<feature type="compositionally biased region" description="Polar residues" evidence="1">
    <location>
        <begin position="1"/>
        <end position="11"/>
    </location>
</feature>
<reference evidence="2" key="1">
    <citation type="journal article" date="2020" name="Nature">
        <title>Giant virus diversity and host interactions through global metagenomics.</title>
        <authorList>
            <person name="Schulz F."/>
            <person name="Roux S."/>
            <person name="Paez-Espino D."/>
            <person name="Jungbluth S."/>
            <person name="Walsh D.A."/>
            <person name="Denef V.J."/>
            <person name="McMahon K.D."/>
            <person name="Konstantinidis K.T."/>
            <person name="Eloe-Fadrosh E.A."/>
            <person name="Kyrpides N.C."/>
            <person name="Woyke T."/>
        </authorList>
    </citation>
    <scope>NUCLEOTIDE SEQUENCE</scope>
    <source>
        <strain evidence="2">GVMAG-M-3300020182-84</strain>
    </source>
</reference>
<proteinExistence type="predicted"/>
<feature type="compositionally biased region" description="Basic and acidic residues" evidence="1">
    <location>
        <begin position="28"/>
        <end position="39"/>
    </location>
</feature>